<reference evidence="2 3" key="1">
    <citation type="journal article" date="2021" name="Elife">
        <title>Chloroplast acquisition without the gene transfer in kleptoplastic sea slugs, Plakobranchus ocellatus.</title>
        <authorList>
            <person name="Maeda T."/>
            <person name="Takahashi S."/>
            <person name="Yoshida T."/>
            <person name="Shimamura S."/>
            <person name="Takaki Y."/>
            <person name="Nagai Y."/>
            <person name="Toyoda A."/>
            <person name="Suzuki Y."/>
            <person name="Arimoto A."/>
            <person name="Ishii H."/>
            <person name="Satoh N."/>
            <person name="Nishiyama T."/>
            <person name="Hasebe M."/>
            <person name="Maruyama T."/>
            <person name="Minagawa J."/>
            <person name="Obokata J."/>
            <person name="Shigenobu S."/>
        </authorList>
    </citation>
    <scope>NUCLEOTIDE SEQUENCE [LARGE SCALE GENOMIC DNA]</scope>
</reference>
<accession>A0AAV4HC91</accession>
<evidence type="ECO:0000313" key="2">
    <source>
        <dbReference type="EMBL" id="GFR94668.1"/>
    </source>
</evidence>
<feature type="region of interest" description="Disordered" evidence="1">
    <location>
        <begin position="1"/>
        <end position="22"/>
    </location>
</feature>
<dbReference type="AlphaFoldDB" id="A0AAV4HC91"/>
<protein>
    <submittedName>
        <fullName evidence="2">Uncharacterized protein</fullName>
    </submittedName>
</protein>
<keyword evidence="3" id="KW-1185">Reference proteome</keyword>
<evidence type="ECO:0000313" key="3">
    <source>
        <dbReference type="Proteomes" id="UP000762676"/>
    </source>
</evidence>
<gene>
    <name evidence="2" type="ORF">ElyMa_006255500</name>
</gene>
<proteinExistence type="predicted"/>
<evidence type="ECO:0000256" key="1">
    <source>
        <dbReference type="SAM" id="MobiDB-lite"/>
    </source>
</evidence>
<comment type="caution">
    <text evidence="2">The sequence shown here is derived from an EMBL/GenBank/DDBJ whole genome shotgun (WGS) entry which is preliminary data.</text>
</comment>
<organism evidence="2 3">
    <name type="scientific">Elysia marginata</name>
    <dbReference type="NCBI Taxonomy" id="1093978"/>
    <lineage>
        <taxon>Eukaryota</taxon>
        <taxon>Metazoa</taxon>
        <taxon>Spiralia</taxon>
        <taxon>Lophotrochozoa</taxon>
        <taxon>Mollusca</taxon>
        <taxon>Gastropoda</taxon>
        <taxon>Heterobranchia</taxon>
        <taxon>Euthyneura</taxon>
        <taxon>Panpulmonata</taxon>
        <taxon>Sacoglossa</taxon>
        <taxon>Placobranchoidea</taxon>
        <taxon>Plakobranchidae</taxon>
        <taxon>Elysia</taxon>
    </lineage>
</organism>
<sequence>MYNKDTTNSREAPRQTSWTGEARSVTKLLSHSGDLGLTAAAATLSLGDVNYLGGPGSRAAALMPRT</sequence>
<dbReference type="Proteomes" id="UP000762676">
    <property type="component" value="Unassembled WGS sequence"/>
</dbReference>
<dbReference type="EMBL" id="BMAT01012562">
    <property type="protein sequence ID" value="GFR94668.1"/>
    <property type="molecule type" value="Genomic_DNA"/>
</dbReference>
<name>A0AAV4HC91_9GAST</name>